<accession>A0A1Q5ZUZ0</accession>
<dbReference type="OrthoDB" id="9806195at2"/>
<dbReference type="RefSeq" id="WP_074488397.1">
    <property type="nucleotide sequence ID" value="NZ_FPAM01000001.1"/>
</dbReference>
<organism evidence="2 3">
    <name type="scientific">Mucilaginibacter polytrichastri</name>
    <dbReference type="NCBI Taxonomy" id="1302689"/>
    <lineage>
        <taxon>Bacteria</taxon>
        <taxon>Pseudomonadati</taxon>
        <taxon>Bacteroidota</taxon>
        <taxon>Sphingobacteriia</taxon>
        <taxon>Sphingobacteriales</taxon>
        <taxon>Sphingobacteriaceae</taxon>
        <taxon>Mucilaginibacter</taxon>
    </lineage>
</organism>
<dbReference type="Proteomes" id="UP000186720">
    <property type="component" value="Unassembled WGS sequence"/>
</dbReference>
<protein>
    <recommendedName>
        <fullName evidence="4">PepSY domain-containing protein</fullName>
    </recommendedName>
</protein>
<comment type="caution">
    <text evidence="2">The sequence shown here is derived from an EMBL/GenBank/DDBJ whole genome shotgun (WGS) entry which is preliminary data.</text>
</comment>
<sequence>MMEKSTQTLRKNFYKWHRILGLIALLPVICWTLSGLLHPFMSNWFRPFIPKEVFKPLTEDKLQPKLSVQQVMDQNHLGQIRNFSLVNFNNNTWYQVLLKDSTCNYYSALNGKLLPEGDKAYAIYLARFFTADSISPIKRITLQTKFDSEYQPINHLLPVWKVRLNRPDGMTIYIETGQSRLGTFNNNTRRIMLSLFEEFHTWQFLGDSAGERVRIIVLVCIIGILFLSLLSGITVYGLFWKRFKEISQKRKAKGGEDKRFLHRFHRQLGLIVSFVMLMFVISAGFHLLVKLHNNKPESKPFEQLINRDQLLQSNLTLPVADSLIKKVSIIKFNSRVYYQVLKTNKQVEYFDTQNGALLKDGDQQLAVSLANYYRQANGEPAVNKPDSVTLIKQFNNDYGFINKRLPVQQVSFDNQNWYIETATAKLATKTAGIDRAEGLSFIFLHKYFGMTWAGKNIRDIVTMLAALGILVVSLFGFAAFIKNN</sequence>
<evidence type="ECO:0000256" key="1">
    <source>
        <dbReference type="SAM" id="Phobius"/>
    </source>
</evidence>
<feature type="transmembrane region" description="Helical" evidence="1">
    <location>
        <begin position="20"/>
        <end position="41"/>
    </location>
</feature>
<dbReference type="EMBL" id="MPPL01000001">
    <property type="protein sequence ID" value="OKS85584.1"/>
    <property type="molecule type" value="Genomic_DNA"/>
</dbReference>
<evidence type="ECO:0008006" key="4">
    <source>
        <dbReference type="Google" id="ProtNLM"/>
    </source>
</evidence>
<feature type="transmembrane region" description="Helical" evidence="1">
    <location>
        <begin position="215"/>
        <end position="240"/>
    </location>
</feature>
<dbReference type="AlphaFoldDB" id="A0A1Q5ZUZ0"/>
<dbReference type="InterPro" id="IPR005625">
    <property type="entry name" value="PepSY-ass_TM"/>
</dbReference>
<keyword evidence="1" id="KW-1133">Transmembrane helix</keyword>
<dbReference type="PANTHER" id="PTHR34219">
    <property type="entry name" value="IRON-REGULATED INNER MEMBRANE PROTEIN-RELATED"/>
    <property type="match status" value="1"/>
</dbReference>
<name>A0A1Q5ZUZ0_9SPHI</name>
<evidence type="ECO:0000313" key="3">
    <source>
        <dbReference type="Proteomes" id="UP000186720"/>
    </source>
</evidence>
<keyword evidence="3" id="KW-1185">Reference proteome</keyword>
<gene>
    <name evidence="2" type="ORF">RG47T_1030</name>
</gene>
<reference evidence="2 3" key="1">
    <citation type="submission" date="2016-11" db="EMBL/GenBank/DDBJ databases">
        <title>Whole Genome Sequencing of Mucilaginibacter polytrichastri RG4-7(T) isolated from the moss sample.</title>
        <authorList>
            <person name="Li Y."/>
        </authorList>
    </citation>
    <scope>NUCLEOTIDE SEQUENCE [LARGE SCALE GENOMIC DNA]</scope>
    <source>
        <strain evidence="2 3">RG4-7</strain>
    </source>
</reference>
<dbReference type="Pfam" id="PF03929">
    <property type="entry name" value="PepSY_TM"/>
    <property type="match status" value="1"/>
</dbReference>
<keyword evidence="1" id="KW-0812">Transmembrane</keyword>
<feature type="transmembrane region" description="Helical" evidence="1">
    <location>
        <begin position="460"/>
        <end position="481"/>
    </location>
</feature>
<dbReference type="STRING" id="1302689.RG47T_1030"/>
<evidence type="ECO:0000313" key="2">
    <source>
        <dbReference type="EMBL" id="OKS85584.1"/>
    </source>
</evidence>
<keyword evidence="1" id="KW-0472">Membrane</keyword>
<proteinExistence type="predicted"/>
<feature type="transmembrane region" description="Helical" evidence="1">
    <location>
        <begin position="268"/>
        <end position="289"/>
    </location>
</feature>